<feature type="transmembrane region" description="Helical" evidence="2">
    <location>
        <begin position="17"/>
        <end position="36"/>
    </location>
</feature>
<organism evidence="3 4">
    <name type="scientific">Mobilicoccus caccae</name>
    <dbReference type="NCBI Taxonomy" id="1859295"/>
    <lineage>
        <taxon>Bacteria</taxon>
        <taxon>Bacillati</taxon>
        <taxon>Actinomycetota</taxon>
        <taxon>Actinomycetes</taxon>
        <taxon>Micrococcales</taxon>
        <taxon>Dermatophilaceae</taxon>
        <taxon>Mobilicoccus</taxon>
    </lineage>
</organism>
<comment type="caution">
    <text evidence="3">The sequence shown here is derived from an EMBL/GenBank/DDBJ whole genome shotgun (WGS) entry which is preliminary data.</text>
</comment>
<evidence type="ECO:0000256" key="1">
    <source>
        <dbReference type="SAM" id="MobiDB-lite"/>
    </source>
</evidence>
<keyword evidence="2" id="KW-1133">Transmembrane helix</keyword>
<feature type="region of interest" description="Disordered" evidence="1">
    <location>
        <begin position="73"/>
        <end position="94"/>
    </location>
</feature>
<dbReference type="EMBL" id="BSUO01000001">
    <property type="protein sequence ID" value="GMA40934.1"/>
    <property type="molecule type" value="Genomic_DNA"/>
</dbReference>
<sequence>MEKGRHDDALAVLGIDGTYFGFALIGAVALVFILVVPETRGRSLERLEEEATDGTIFRSNLWNTLRGRVSGRSRGDLRRCGGSTLGSRGVPVGG</sequence>
<evidence type="ECO:0000313" key="3">
    <source>
        <dbReference type="EMBL" id="GMA40934.1"/>
    </source>
</evidence>
<gene>
    <name evidence="3" type="ORF">GCM10025883_29790</name>
</gene>
<evidence type="ECO:0008006" key="5">
    <source>
        <dbReference type="Google" id="ProtNLM"/>
    </source>
</evidence>
<dbReference type="InterPro" id="IPR036259">
    <property type="entry name" value="MFS_trans_sf"/>
</dbReference>
<proteinExistence type="predicted"/>
<reference evidence="4" key="1">
    <citation type="journal article" date="2019" name="Int. J. Syst. Evol. Microbiol.">
        <title>The Global Catalogue of Microorganisms (GCM) 10K type strain sequencing project: providing services to taxonomists for standard genome sequencing and annotation.</title>
        <authorList>
            <consortium name="The Broad Institute Genomics Platform"/>
            <consortium name="The Broad Institute Genome Sequencing Center for Infectious Disease"/>
            <person name="Wu L."/>
            <person name="Ma J."/>
        </authorList>
    </citation>
    <scope>NUCLEOTIDE SEQUENCE [LARGE SCALE GENOMIC DNA]</scope>
    <source>
        <strain evidence="4">NBRC 113072</strain>
    </source>
</reference>
<dbReference type="Gene3D" id="1.20.1250.20">
    <property type="entry name" value="MFS general substrate transporter like domains"/>
    <property type="match status" value="1"/>
</dbReference>
<evidence type="ECO:0000313" key="4">
    <source>
        <dbReference type="Proteomes" id="UP001157126"/>
    </source>
</evidence>
<evidence type="ECO:0000256" key="2">
    <source>
        <dbReference type="SAM" id="Phobius"/>
    </source>
</evidence>
<dbReference type="Proteomes" id="UP001157126">
    <property type="component" value="Unassembled WGS sequence"/>
</dbReference>
<keyword evidence="2" id="KW-0472">Membrane</keyword>
<keyword evidence="2" id="KW-0812">Transmembrane</keyword>
<accession>A0ABQ6IW42</accession>
<keyword evidence="4" id="KW-1185">Reference proteome</keyword>
<protein>
    <recommendedName>
        <fullName evidence="5">Major facilitator superfamily (MFS) profile domain-containing protein</fullName>
    </recommendedName>
</protein>
<name>A0ABQ6IW42_9MICO</name>